<name>A0A812IYA2_SYMPI</name>
<dbReference type="PANTHER" id="PTHR23504:SF15">
    <property type="entry name" value="MAJOR FACILITATOR SUPERFAMILY (MFS) PROFILE DOMAIN-CONTAINING PROTEIN"/>
    <property type="match status" value="1"/>
</dbReference>
<protein>
    <submittedName>
        <fullName evidence="7">BglX protein</fullName>
    </submittedName>
</protein>
<sequence>MRKLYLSGFLSVAQTVITIQSEPLLIKELSGGDIGLTARMLANTQGLVGVLGVVVNQIGGKFSDVLGRKRFLTLGPLANILFGLLIFRNSHNRRVVLPLRIVRSILTTFSSTVMLTAALSDVAQGAELGAAISKMGAAVGAGIVITPFVEALFLQRSNSPRTAYLLLSLLGFVHALFVGLSVPETLRRAQRKTLASAMQLSSINPFGFLNVFRRGSVGLQKMVCIQTLQMFLEGKNLSDLVELWKREHLKWTVGESRNFVMIYGTLSILSGVYVTPFFLKNLTARGFTSATNMLNLLGFLLRGAREKSWIFLLAVLPMLPGVNGASATALKSISTDLATAEGFGKGEFSAWTNNLRALAGAVATVLYGNYYSWCKRTGISAGTTFALAGLIGAALPELILRLTKDNEIQRTKVEGA</sequence>
<comment type="caution">
    <text evidence="7">The sequence shown here is derived from an EMBL/GenBank/DDBJ whole genome shotgun (WGS) entry which is preliminary data.</text>
</comment>
<dbReference type="SUPFAM" id="SSF103473">
    <property type="entry name" value="MFS general substrate transporter"/>
    <property type="match status" value="1"/>
</dbReference>
<reference evidence="7" key="1">
    <citation type="submission" date="2021-02" db="EMBL/GenBank/DDBJ databases">
        <authorList>
            <person name="Dougan E. K."/>
            <person name="Rhodes N."/>
            <person name="Thang M."/>
            <person name="Chan C."/>
        </authorList>
    </citation>
    <scope>NUCLEOTIDE SEQUENCE</scope>
</reference>
<dbReference type="GO" id="GO:0016020">
    <property type="term" value="C:membrane"/>
    <property type="evidence" value="ECO:0007669"/>
    <property type="project" value="UniProtKB-SubCell"/>
</dbReference>
<evidence type="ECO:0000256" key="2">
    <source>
        <dbReference type="ARBA" id="ARBA00022448"/>
    </source>
</evidence>
<dbReference type="InterPro" id="IPR005829">
    <property type="entry name" value="Sugar_transporter_CS"/>
</dbReference>
<dbReference type="PROSITE" id="PS00216">
    <property type="entry name" value="SUGAR_TRANSPORT_1"/>
    <property type="match status" value="1"/>
</dbReference>
<keyword evidence="5 6" id="KW-0472">Membrane</keyword>
<dbReference type="GO" id="GO:0022857">
    <property type="term" value="F:transmembrane transporter activity"/>
    <property type="evidence" value="ECO:0007669"/>
    <property type="project" value="InterPro"/>
</dbReference>
<evidence type="ECO:0000256" key="1">
    <source>
        <dbReference type="ARBA" id="ARBA00004141"/>
    </source>
</evidence>
<organism evidence="7 8">
    <name type="scientific">Symbiodinium pilosum</name>
    <name type="common">Dinoflagellate</name>
    <dbReference type="NCBI Taxonomy" id="2952"/>
    <lineage>
        <taxon>Eukaryota</taxon>
        <taxon>Sar</taxon>
        <taxon>Alveolata</taxon>
        <taxon>Dinophyceae</taxon>
        <taxon>Suessiales</taxon>
        <taxon>Symbiodiniaceae</taxon>
        <taxon>Symbiodinium</taxon>
    </lineage>
</organism>
<proteinExistence type="predicted"/>
<dbReference type="AlphaFoldDB" id="A0A812IYA2"/>
<feature type="transmembrane region" description="Helical" evidence="6">
    <location>
        <begin position="135"/>
        <end position="156"/>
    </location>
</feature>
<evidence type="ECO:0000256" key="3">
    <source>
        <dbReference type="ARBA" id="ARBA00022692"/>
    </source>
</evidence>
<feature type="transmembrane region" description="Helical" evidence="6">
    <location>
        <begin position="71"/>
        <end position="89"/>
    </location>
</feature>
<comment type="subcellular location">
    <subcellularLocation>
        <location evidence="1">Membrane</location>
        <topology evidence="1">Multi-pass membrane protein</topology>
    </subcellularLocation>
</comment>
<dbReference type="PANTHER" id="PTHR23504">
    <property type="entry name" value="MAJOR FACILITATOR SUPERFAMILY DOMAIN-CONTAINING PROTEIN 10"/>
    <property type="match status" value="1"/>
</dbReference>
<dbReference type="InterPro" id="IPR011701">
    <property type="entry name" value="MFS"/>
</dbReference>
<dbReference type="Pfam" id="PF07690">
    <property type="entry name" value="MFS_1"/>
    <property type="match status" value="1"/>
</dbReference>
<keyword evidence="3 6" id="KW-0812">Transmembrane</keyword>
<dbReference type="Gene3D" id="1.20.1250.20">
    <property type="entry name" value="MFS general substrate transporter like domains"/>
    <property type="match status" value="1"/>
</dbReference>
<evidence type="ECO:0000313" key="8">
    <source>
        <dbReference type="Proteomes" id="UP000649617"/>
    </source>
</evidence>
<evidence type="ECO:0000256" key="5">
    <source>
        <dbReference type="ARBA" id="ARBA00023136"/>
    </source>
</evidence>
<dbReference type="EMBL" id="CAJNIZ010001014">
    <property type="protein sequence ID" value="CAE7180804.1"/>
    <property type="molecule type" value="Genomic_DNA"/>
</dbReference>
<keyword evidence="8" id="KW-1185">Reference proteome</keyword>
<dbReference type="InterPro" id="IPR036259">
    <property type="entry name" value="MFS_trans_sf"/>
</dbReference>
<accession>A0A812IYA2</accession>
<dbReference type="OrthoDB" id="6770063at2759"/>
<feature type="transmembrane region" description="Helical" evidence="6">
    <location>
        <begin position="101"/>
        <end position="123"/>
    </location>
</feature>
<keyword evidence="2" id="KW-0813">Transport</keyword>
<feature type="transmembrane region" description="Helical" evidence="6">
    <location>
        <begin position="259"/>
        <end position="279"/>
    </location>
</feature>
<feature type="transmembrane region" description="Helical" evidence="6">
    <location>
        <begin position="379"/>
        <end position="400"/>
    </location>
</feature>
<dbReference type="Proteomes" id="UP000649617">
    <property type="component" value="Unassembled WGS sequence"/>
</dbReference>
<keyword evidence="4 6" id="KW-1133">Transmembrane helix</keyword>
<evidence type="ECO:0000313" key="7">
    <source>
        <dbReference type="EMBL" id="CAE7180804.1"/>
    </source>
</evidence>
<gene>
    <name evidence="7" type="primary">bglX</name>
    <name evidence="7" type="ORF">SPIL2461_LOCUS1068</name>
</gene>
<evidence type="ECO:0000256" key="4">
    <source>
        <dbReference type="ARBA" id="ARBA00022989"/>
    </source>
</evidence>
<feature type="transmembrane region" description="Helical" evidence="6">
    <location>
        <begin position="309"/>
        <end position="330"/>
    </location>
</feature>
<evidence type="ECO:0000256" key="6">
    <source>
        <dbReference type="SAM" id="Phobius"/>
    </source>
</evidence>
<feature type="transmembrane region" description="Helical" evidence="6">
    <location>
        <begin position="162"/>
        <end position="182"/>
    </location>
</feature>